<reference evidence="5 6" key="1">
    <citation type="submission" date="2019-04" db="EMBL/GenBank/DDBJ databases">
        <title>Annotation for the trematode Fasciola gigantica.</title>
        <authorList>
            <person name="Choi Y.-J."/>
        </authorList>
    </citation>
    <scope>NUCLEOTIDE SEQUENCE [LARGE SCALE GENOMIC DNA]</scope>
    <source>
        <strain evidence="5">Uganda_cow_1</strain>
    </source>
</reference>
<dbReference type="EMBL" id="SUNJ01010909">
    <property type="protein sequence ID" value="TPP59288.1"/>
    <property type="molecule type" value="Genomic_DNA"/>
</dbReference>
<dbReference type="PROSITE" id="PS50002">
    <property type="entry name" value="SH3"/>
    <property type="match status" value="1"/>
</dbReference>
<keyword evidence="1 2" id="KW-0728">SH3 domain</keyword>
<dbReference type="Pfam" id="PF14604">
    <property type="entry name" value="SH3_9"/>
    <property type="match status" value="1"/>
</dbReference>
<feature type="compositionally biased region" description="Basic and acidic residues" evidence="3">
    <location>
        <begin position="10"/>
        <end position="22"/>
    </location>
</feature>
<dbReference type="Gene3D" id="2.30.30.40">
    <property type="entry name" value="SH3 Domains"/>
    <property type="match status" value="1"/>
</dbReference>
<dbReference type="SMART" id="SM00326">
    <property type="entry name" value="SH3"/>
    <property type="match status" value="1"/>
</dbReference>
<feature type="region of interest" description="Disordered" evidence="3">
    <location>
        <begin position="1"/>
        <end position="40"/>
    </location>
</feature>
<feature type="domain" description="SH3" evidence="4">
    <location>
        <begin position="38"/>
        <end position="104"/>
    </location>
</feature>
<dbReference type="InterPro" id="IPR050384">
    <property type="entry name" value="Endophilin_SH3RF"/>
</dbReference>
<dbReference type="InterPro" id="IPR036028">
    <property type="entry name" value="SH3-like_dom_sf"/>
</dbReference>
<dbReference type="PANTHER" id="PTHR14167">
    <property type="entry name" value="SH3 DOMAIN-CONTAINING"/>
    <property type="match status" value="1"/>
</dbReference>
<name>A0A504YMM5_FASGI</name>
<sequence>MSGRGVLHAADIENPKKVESAHAKSSSGNTAEDSSNEEDEHYATVLHDYTPFRSDEIQLRVGECVRVLSNDYRHSGGEGWWVGEEPNTGRIGVFPGTYVALLSHRKLIPLDDNKLPDTLHEFSSSNSFEQAVLVEHAKQQVEEKETHKQGIEEMDSENEKLDHSSNRTTPEMTNPTRDSIATEVSLASDSSEAPKVVLRKGIKNAVFQVKTIPSSEIVQKQVCVICWFLNLWCVSGHSLNFRLKNIPLFIFKTRILVGRFRRSYLRSVTITYIGKIISAEKVSLISS</sequence>
<evidence type="ECO:0000256" key="3">
    <source>
        <dbReference type="SAM" id="MobiDB-lite"/>
    </source>
</evidence>
<comment type="caution">
    <text evidence="5">The sequence shown here is derived from an EMBL/GenBank/DDBJ whole genome shotgun (WGS) entry which is preliminary data.</text>
</comment>
<proteinExistence type="predicted"/>
<evidence type="ECO:0000313" key="5">
    <source>
        <dbReference type="EMBL" id="TPP59288.1"/>
    </source>
</evidence>
<feature type="region of interest" description="Disordered" evidence="3">
    <location>
        <begin position="141"/>
        <end position="176"/>
    </location>
</feature>
<dbReference type="AlphaFoldDB" id="A0A504YMM5"/>
<organism evidence="5 6">
    <name type="scientific">Fasciola gigantica</name>
    <name type="common">Giant liver fluke</name>
    <dbReference type="NCBI Taxonomy" id="46835"/>
    <lineage>
        <taxon>Eukaryota</taxon>
        <taxon>Metazoa</taxon>
        <taxon>Spiralia</taxon>
        <taxon>Lophotrochozoa</taxon>
        <taxon>Platyhelminthes</taxon>
        <taxon>Trematoda</taxon>
        <taxon>Digenea</taxon>
        <taxon>Plagiorchiida</taxon>
        <taxon>Echinostomata</taxon>
        <taxon>Echinostomatoidea</taxon>
        <taxon>Fasciolidae</taxon>
        <taxon>Fasciola</taxon>
    </lineage>
</organism>
<feature type="compositionally biased region" description="Polar residues" evidence="3">
    <location>
        <begin position="166"/>
        <end position="176"/>
    </location>
</feature>
<dbReference type="PANTHER" id="PTHR14167:SF120">
    <property type="entry name" value="AER140CP"/>
    <property type="match status" value="1"/>
</dbReference>
<evidence type="ECO:0000256" key="1">
    <source>
        <dbReference type="ARBA" id="ARBA00022443"/>
    </source>
</evidence>
<gene>
    <name evidence="5" type="ORF">FGIG_01203</name>
</gene>
<dbReference type="SUPFAM" id="SSF50044">
    <property type="entry name" value="SH3-domain"/>
    <property type="match status" value="1"/>
</dbReference>
<keyword evidence="6" id="KW-1185">Reference proteome</keyword>
<dbReference type="STRING" id="46835.A0A504YMM5"/>
<evidence type="ECO:0000259" key="4">
    <source>
        <dbReference type="PROSITE" id="PS50002"/>
    </source>
</evidence>
<protein>
    <recommendedName>
        <fullName evidence="4">SH3 domain-containing protein</fullName>
    </recommendedName>
</protein>
<feature type="compositionally biased region" description="Polar residues" evidence="3">
    <location>
        <begin position="23"/>
        <end position="33"/>
    </location>
</feature>
<evidence type="ECO:0000313" key="6">
    <source>
        <dbReference type="Proteomes" id="UP000316759"/>
    </source>
</evidence>
<feature type="compositionally biased region" description="Basic and acidic residues" evidence="3">
    <location>
        <begin position="141"/>
        <end position="165"/>
    </location>
</feature>
<dbReference type="PRINTS" id="PR00452">
    <property type="entry name" value="SH3DOMAIN"/>
</dbReference>
<dbReference type="OrthoDB" id="5340910at2759"/>
<evidence type="ECO:0000256" key="2">
    <source>
        <dbReference type="PROSITE-ProRule" id="PRU00192"/>
    </source>
</evidence>
<dbReference type="InterPro" id="IPR001452">
    <property type="entry name" value="SH3_domain"/>
</dbReference>
<accession>A0A504YMM5</accession>
<dbReference type="Proteomes" id="UP000316759">
    <property type="component" value="Unassembled WGS sequence"/>
</dbReference>